<dbReference type="SUPFAM" id="SSF46785">
    <property type="entry name" value="Winged helix' DNA-binding domain"/>
    <property type="match status" value="2"/>
</dbReference>
<name>A0A1T4VXG0_9GAMM</name>
<dbReference type="STRING" id="92487.SAMN02745130_00513"/>
<keyword evidence="2" id="KW-1185">Reference proteome</keyword>
<dbReference type="InterPro" id="IPR036390">
    <property type="entry name" value="WH_DNA-bd_sf"/>
</dbReference>
<dbReference type="Gene3D" id="1.10.10.10">
    <property type="entry name" value="Winged helix-like DNA-binding domain superfamily/Winged helix DNA-binding domain"/>
    <property type="match status" value="2"/>
</dbReference>
<dbReference type="InterPro" id="IPR007432">
    <property type="entry name" value="DUF480"/>
</dbReference>
<sequence length="245" mass="28124">MLFQILLKIYTYTSLSLSITTQGSATMQTLDESNKPPFSAEEIRILGSLMEKQLTTPTNYPLTINSLMLACNQKTSREPIMNLKEGEVGHIARSLIEFGWIVMQNSGRAQRVEHKVQRQLNLTPQQQAVLAVLMLRRPQTLNELKLRTERMAEFTQTEQIRTILETWLSAEPPLVMKLPPQAGQREERYYHTLGRETFELLQAEANAARSQETPELQPSHVELLVKRLDELEQRINQLEELVTNG</sequence>
<dbReference type="PANTHER" id="PTHR38768:SF1">
    <property type="entry name" value="UPF0502 PROTEIN YCEH"/>
    <property type="match status" value="1"/>
</dbReference>
<proteinExistence type="predicted"/>
<dbReference type="PANTHER" id="PTHR38768">
    <property type="entry name" value="UPF0502 PROTEIN YCEH"/>
    <property type="match status" value="1"/>
</dbReference>
<evidence type="ECO:0000313" key="1">
    <source>
        <dbReference type="EMBL" id="SKA69589.1"/>
    </source>
</evidence>
<dbReference type="AlphaFoldDB" id="A0A1T4VXG0"/>
<dbReference type="Pfam" id="PF04337">
    <property type="entry name" value="DUF480"/>
    <property type="match status" value="1"/>
</dbReference>
<organism evidence="1 2">
    <name type="scientific">Thiothrix eikelboomii</name>
    <dbReference type="NCBI Taxonomy" id="92487"/>
    <lineage>
        <taxon>Bacteria</taxon>
        <taxon>Pseudomonadati</taxon>
        <taxon>Pseudomonadota</taxon>
        <taxon>Gammaproteobacteria</taxon>
        <taxon>Thiotrichales</taxon>
        <taxon>Thiotrichaceae</taxon>
        <taxon>Thiothrix</taxon>
    </lineage>
</organism>
<accession>A0A1T4VXG0</accession>
<dbReference type="InterPro" id="IPR036388">
    <property type="entry name" value="WH-like_DNA-bd_sf"/>
</dbReference>
<dbReference type="EMBL" id="FUYB01000002">
    <property type="protein sequence ID" value="SKA69589.1"/>
    <property type="molecule type" value="Genomic_DNA"/>
</dbReference>
<evidence type="ECO:0000313" key="2">
    <source>
        <dbReference type="Proteomes" id="UP000190460"/>
    </source>
</evidence>
<reference evidence="1 2" key="1">
    <citation type="submission" date="2017-02" db="EMBL/GenBank/DDBJ databases">
        <authorList>
            <person name="Peterson S.W."/>
        </authorList>
    </citation>
    <scope>NUCLEOTIDE SEQUENCE [LARGE SCALE GENOMIC DNA]</scope>
    <source>
        <strain evidence="1 2">ATCC 49788</strain>
    </source>
</reference>
<dbReference type="Proteomes" id="UP000190460">
    <property type="component" value="Unassembled WGS sequence"/>
</dbReference>
<protein>
    <submittedName>
        <fullName evidence="1">Uncharacterized protein</fullName>
    </submittedName>
</protein>
<gene>
    <name evidence="1" type="ORF">SAMN02745130_00513</name>
</gene>